<reference evidence="1 2" key="1">
    <citation type="submission" date="2022-12" db="EMBL/GenBank/DDBJ databases">
        <title>Assessment of beneficial effects and identification of host adaptation-associated genes of Ligilactobacillus salivarius isolated from Meles meles.</title>
        <authorList>
            <person name="Wang Y."/>
        </authorList>
    </citation>
    <scope>NUCLEOTIDE SEQUENCE [LARGE SCALE GENOMIC DNA]</scope>
    <source>
        <strain evidence="1 2">S35</strain>
    </source>
</reference>
<dbReference type="AlphaFoldDB" id="A0ABD7YSZ8"/>
<dbReference type="InterPro" id="IPR005564">
    <property type="entry name" value="Major_capsid_GpE"/>
</dbReference>
<dbReference type="Gene3D" id="3.30.1930.10">
    <property type="entry name" value="capsid protein of prophage domain"/>
    <property type="match status" value="1"/>
</dbReference>
<gene>
    <name evidence="1" type="ORF">O2U02_06945</name>
</gene>
<evidence type="ECO:0000313" key="2">
    <source>
        <dbReference type="Proteomes" id="UP001224533"/>
    </source>
</evidence>
<organism evidence="1 2">
    <name type="scientific">Ligilactobacillus salivarius</name>
    <dbReference type="NCBI Taxonomy" id="1624"/>
    <lineage>
        <taxon>Bacteria</taxon>
        <taxon>Bacillati</taxon>
        <taxon>Bacillota</taxon>
        <taxon>Bacilli</taxon>
        <taxon>Lactobacillales</taxon>
        <taxon>Lactobacillaceae</taxon>
        <taxon>Ligilactobacillus</taxon>
    </lineage>
</organism>
<dbReference type="EMBL" id="CP114509">
    <property type="protein sequence ID" value="WHS17213.1"/>
    <property type="molecule type" value="Genomic_DNA"/>
</dbReference>
<sequence>MTTINDLFTQSDLIDYTGNRQYPEMLGDTLFPATKINSLKLDVLSRQSRVPVIASVSAFDAESEIGSREAEKTALELALIKRKMQIKEQDLYAMLNPRTPAELNYLKSKVYADFDALNQGILARVEKMTMDVLATGKTKLENEDGSLSIELDYKVPTDHQEALSKTWDAEDATILDDLVRWADKLDVAPTRALTSRKVYRHITTNPKIIQAVYGNSTRALGQADFDAFMQAQGLPVIRTYDAKYRDVNGKQHRYFPENRIVLMNDDILGNKVYGPTPEELAYFGGDVSTSSAGNVFDMIYTETKDPIGTWEKASAVALPAFAAVNEVFQGKVLPD</sequence>
<accession>A0ABD7YSZ8</accession>
<proteinExistence type="predicted"/>
<protein>
    <submittedName>
        <fullName evidence="1">Major capsid protein</fullName>
    </submittedName>
</protein>
<evidence type="ECO:0000313" key="1">
    <source>
        <dbReference type="EMBL" id="WHS17213.1"/>
    </source>
</evidence>
<name>A0ABD7YSZ8_9LACO</name>
<dbReference type="Pfam" id="PF03864">
    <property type="entry name" value="Phage_cap_E"/>
    <property type="match status" value="1"/>
</dbReference>
<dbReference type="Gene3D" id="3.15.30.10">
    <property type="entry name" value="putative capsid protein of prophage domain like"/>
    <property type="match status" value="1"/>
</dbReference>
<dbReference type="RefSeq" id="WP_283473470.1">
    <property type="nucleotide sequence ID" value="NZ_CP114501.1"/>
</dbReference>
<dbReference type="Proteomes" id="UP001224533">
    <property type="component" value="Chromosome"/>
</dbReference>